<dbReference type="RefSeq" id="WP_140872338.1">
    <property type="nucleotide sequence ID" value="NZ_RCZK01000011.1"/>
</dbReference>
<protein>
    <submittedName>
        <fullName evidence="2">Uncharacterized protein</fullName>
    </submittedName>
</protein>
<feature type="signal peptide" evidence="1">
    <location>
        <begin position="1"/>
        <end position="17"/>
    </location>
</feature>
<dbReference type="AlphaFoldDB" id="A0A502CBL9"/>
<evidence type="ECO:0000256" key="1">
    <source>
        <dbReference type="SAM" id="SignalP"/>
    </source>
</evidence>
<gene>
    <name evidence="2" type="ORF">EAH84_12400</name>
</gene>
<evidence type="ECO:0000313" key="3">
    <source>
        <dbReference type="Proteomes" id="UP000318413"/>
    </source>
</evidence>
<organism evidence="2 3">
    <name type="scientific">Sphingomonas oligophenolica</name>
    <dbReference type="NCBI Taxonomy" id="301154"/>
    <lineage>
        <taxon>Bacteria</taxon>
        <taxon>Pseudomonadati</taxon>
        <taxon>Pseudomonadota</taxon>
        <taxon>Alphaproteobacteria</taxon>
        <taxon>Sphingomonadales</taxon>
        <taxon>Sphingomonadaceae</taxon>
        <taxon>Sphingomonas</taxon>
    </lineage>
</organism>
<dbReference type="Proteomes" id="UP000318413">
    <property type="component" value="Unassembled WGS sequence"/>
</dbReference>
<dbReference type="EMBL" id="RCZK01000011">
    <property type="protein sequence ID" value="TPG10378.1"/>
    <property type="molecule type" value="Genomic_DNA"/>
</dbReference>
<sequence>MRMMLTALILTATPAFAQQAPAPVDTSASAAVAAHQVSAQPALPGVKPRTAPKGVGEVAKRAPINGVLVLYGNERCPTNTDGDEIVICERRDAQEQYRVPKELREFAVTPENESWAARAQGTLGTPGSGVDTIGSCSAVGAGGSLGCFAQQARVARSDKKSADKAANPNLP</sequence>
<reference evidence="2 3" key="1">
    <citation type="journal article" date="2019" name="Environ. Microbiol.">
        <title>Species interactions and distinct microbial communities in high Arctic permafrost affected cryosols are associated with the CH4 and CO2 gas fluxes.</title>
        <authorList>
            <person name="Altshuler I."/>
            <person name="Hamel J."/>
            <person name="Turney S."/>
            <person name="Magnuson E."/>
            <person name="Levesque R."/>
            <person name="Greer C."/>
            <person name="Whyte L.G."/>
        </authorList>
    </citation>
    <scope>NUCLEOTIDE SEQUENCE [LARGE SCALE GENOMIC DNA]</scope>
    <source>
        <strain evidence="2 3">S5.1</strain>
    </source>
</reference>
<keyword evidence="1" id="KW-0732">Signal</keyword>
<proteinExistence type="predicted"/>
<name>A0A502CBL9_9SPHN</name>
<feature type="chain" id="PRO_5021366952" evidence="1">
    <location>
        <begin position="18"/>
        <end position="171"/>
    </location>
</feature>
<keyword evidence="3" id="KW-1185">Reference proteome</keyword>
<accession>A0A502CBL9</accession>
<comment type="caution">
    <text evidence="2">The sequence shown here is derived from an EMBL/GenBank/DDBJ whole genome shotgun (WGS) entry which is preliminary data.</text>
</comment>
<evidence type="ECO:0000313" key="2">
    <source>
        <dbReference type="EMBL" id="TPG10378.1"/>
    </source>
</evidence>
<dbReference type="OrthoDB" id="7391233at2"/>